<feature type="region of interest" description="Disordered" evidence="1">
    <location>
        <begin position="1"/>
        <end position="55"/>
    </location>
</feature>
<organism evidence="2">
    <name type="scientific">Tetraodon nigroviridis</name>
    <name type="common">Spotted green pufferfish</name>
    <name type="synonym">Chelonodon nigroviridis</name>
    <dbReference type="NCBI Taxonomy" id="99883"/>
    <lineage>
        <taxon>Eukaryota</taxon>
        <taxon>Metazoa</taxon>
        <taxon>Chordata</taxon>
        <taxon>Craniata</taxon>
        <taxon>Vertebrata</taxon>
        <taxon>Euteleostomi</taxon>
        <taxon>Actinopterygii</taxon>
        <taxon>Neopterygii</taxon>
        <taxon>Teleostei</taxon>
        <taxon>Neoteleostei</taxon>
        <taxon>Acanthomorphata</taxon>
        <taxon>Eupercaria</taxon>
        <taxon>Tetraodontiformes</taxon>
        <taxon>Tetradontoidea</taxon>
        <taxon>Tetraodontidae</taxon>
        <taxon>Tetraodon</taxon>
    </lineage>
</organism>
<feature type="non-terminal residue" evidence="2">
    <location>
        <position position="1"/>
    </location>
</feature>
<evidence type="ECO:0000313" key="2">
    <source>
        <dbReference type="EMBL" id="CAF92115.1"/>
    </source>
</evidence>
<name>Q4T4R7_TETNG</name>
<protein>
    <submittedName>
        <fullName evidence="2">(spotted green pufferfish) hypothetical protein</fullName>
    </submittedName>
</protein>
<accession>Q4T4R7</accession>
<sequence>NGFPHVRVQGQEGDEARGREQGKRKRASALRHESPASGLSGIIFVSRRPTSYPTA</sequence>
<reference evidence="2" key="2">
    <citation type="submission" date="2004-02" db="EMBL/GenBank/DDBJ databases">
        <authorList>
            <consortium name="Genoscope"/>
            <consortium name="Whitehead Institute Centre for Genome Research"/>
        </authorList>
    </citation>
    <scope>NUCLEOTIDE SEQUENCE</scope>
</reference>
<dbReference type="KEGG" id="tng:GSTEN00007183G001"/>
<dbReference type="EMBL" id="CAAE01009559">
    <property type="protein sequence ID" value="CAF92115.1"/>
    <property type="molecule type" value="Genomic_DNA"/>
</dbReference>
<evidence type="ECO:0000256" key="1">
    <source>
        <dbReference type="SAM" id="MobiDB-lite"/>
    </source>
</evidence>
<reference evidence="2" key="1">
    <citation type="journal article" date="2004" name="Nature">
        <title>Genome duplication in the teleost fish Tetraodon nigroviridis reveals the early vertebrate proto-karyotype.</title>
        <authorList>
            <person name="Jaillon O."/>
            <person name="Aury J.-M."/>
            <person name="Brunet F."/>
            <person name="Petit J.-L."/>
            <person name="Stange-Thomann N."/>
            <person name="Mauceli E."/>
            <person name="Bouneau L."/>
            <person name="Fischer C."/>
            <person name="Ozouf-Costaz C."/>
            <person name="Bernot A."/>
            <person name="Nicaud S."/>
            <person name="Jaffe D."/>
            <person name="Fisher S."/>
            <person name="Lutfalla G."/>
            <person name="Dossat C."/>
            <person name="Segurens B."/>
            <person name="Dasilva C."/>
            <person name="Salanoubat M."/>
            <person name="Levy M."/>
            <person name="Boudet N."/>
            <person name="Castellano S."/>
            <person name="Anthouard V."/>
            <person name="Jubin C."/>
            <person name="Castelli V."/>
            <person name="Katinka M."/>
            <person name="Vacherie B."/>
            <person name="Biemont C."/>
            <person name="Skalli Z."/>
            <person name="Cattolico L."/>
            <person name="Poulain J."/>
            <person name="De Berardinis V."/>
            <person name="Cruaud C."/>
            <person name="Duprat S."/>
            <person name="Brottier P."/>
            <person name="Coutanceau J.-P."/>
            <person name="Gouzy J."/>
            <person name="Parra G."/>
            <person name="Lardier G."/>
            <person name="Chapple C."/>
            <person name="McKernan K.J."/>
            <person name="McEwan P."/>
            <person name="Bosak S."/>
            <person name="Kellis M."/>
            <person name="Volff J.-N."/>
            <person name="Guigo R."/>
            <person name="Zody M.C."/>
            <person name="Mesirov J."/>
            <person name="Lindblad-Toh K."/>
            <person name="Birren B."/>
            <person name="Nusbaum C."/>
            <person name="Kahn D."/>
            <person name="Robinson-Rechavi M."/>
            <person name="Laudet V."/>
            <person name="Schachter V."/>
            <person name="Quetier F."/>
            <person name="Saurin W."/>
            <person name="Scarpelli C."/>
            <person name="Wincker P."/>
            <person name="Lander E.S."/>
            <person name="Weissenbach J."/>
            <person name="Roest Crollius H."/>
        </authorList>
    </citation>
    <scope>NUCLEOTIDE SEQUENCE [LARGE SCALE GENOMIC DNA]</scope>
</reference>
<comment type="caution">
    <text evidence="2">The sequence shown here is derived from an EMBL/GenBank/DDBJ whole genome shotgun (WGS) entry which is preliminary data.</text>
</comment>
<dbReference type="AlphaFoldDB" id="Q4T4R7"/>
<gene>
    <name evidence="2" type="ORF">GSTENG00007183001</name>
</gene>
<proteinExistence type="predicted"/>